<protein>
    <submittedName>
        <fullName evidence="1">Uncharacterized protein</fullName>
    </submittedName>
</protein>
<geneLocation type="mitochondrion" evidence="1"/>
<gene>
    <name evidence="1" type="ORF">ABT39_MTgene871</name>
</gene>
<comment type="caution">
    <text evidence="1">The sequence shown here is derived from an EMBL/GenBank/DDBJ whole genome shotgun (WGS) entry which is preliminary data.</text>
</comment>
<proteinExistence type="predicted"/>
<accession>A0A101M4U5</accession>
<name>A0A101M4U5_PICGL</name>
<evidence type="ECO:0000313" key="1">
    <source>
        <dbReference type="EMBL" id="KUM51025.1"/>
    </source>
</evidence>
<dbReference type="AlphaFoldDB" id="A0A101M4U5"/>
<keyword evidence="1" id="KW-0496">Mitochondrion</keyword>
<organism evidence="1">
    <name type="scientific">Picea glauca</name>
    <name type="common">White spruce</name>
    <name type="synonym">Pinus glauca</name>
    <dbReference type="NCBI Taxonomy" id="3330"/>
    <lineage>
        <taxon>Eukaryota</taxon>
        <taxon>Viridiplantae</taxon>
        <taxon>Streptophyta</taxon>
        <taxon>Embryophyta</taxon>
        <taxon>Tracheophyta</taxon>
        <taxon>Spermatophyta</taxon>
        <taxon>Pinopsida</taxon>
        <taxon>Pinidae</taxon>
        <taxon>Conifers I</taxon>
        <taxon>Pinales</taxon>
        <taxon>Pinaceae</taxon>
        <taxon>Picea</taxon>
    </lineage>
</organism>
<sequence>MTFGAQVESSLKEILVLSINGDQPRVPFIPYFGAQPKVWTMIELPPEMHMGATPISRLVRISGLKKNSCHGFKFLPKRLRM</sequence>
<dbReference type="EMBL" id="LKAM01000001">
    <property type="protein sequence ID" value="KUM51025.1"/>
    <property type="molecule type" value="Genomic_DNA"/>
</dbReference>
<reference evidence="1" key="1">
    <citation type="journal article" date="2015" name="Genome Biol. Evol.">
        <title>Organellar Genomes of White Spruce (Picea glauca): Assembly and Annotation.</title>
        <authorList>
            <person name="Jackman S.D."/>
            <person name="Warren R.L."/>
            <person name="Gibb E.A."/>
            <person name="Vandervalk B.P."/>
            <person name="Mohamadi H."/>
            <person name="Chu J."/>
            <person name="Raymond A."/>
            <person name="Pleasance S."/>
            <person name="Coope R."/>
            <person name="Wildung M.R."/>
            <person name="Ritland C.E."/>
            <person name="Bousquet J."/>
            <person name="Jones S.J."/>
            <person name="Bohlmann J."/>
            <person name="Birol I."/>
        </authorList>
    </citation>
    <scope>NUCLEOTIDE SEQUENCE [LARGE SCALE GENOMIC DNA]</scope>
    <source>
        <tissue evidence="1">Flushing bud</tissue>
    </source>
</reference>